<feature type="domain" description="Rhodanese" evidence="2">
    <location>
        <begin position="47"/>
        <end position="137"/>
    </location>
</feature>
<organism evidence="3 4">
    <name type="scientific">Marinobacterium lutimaris</name>
    <dbReference type="NCBI Taxonomy" id="568106"/>
    <lineage>
        <taxon>Bacteria</taxon>
        <taxon>Pseudomonadati</taxon>
        <taxon>Pseudomonadota</taxon>
        <taxon>Gammaproteobacteria</taxon>
        <taxon>Oceanospirillales</taxon>
        <taxon>Oceanospirillaceae</taxon>
        <taxon>Marinobacterium</taxon>
    </lineage>
</organism>
<sequence length="137" mass="15074">MDRVIEFVSQHYYLIAAWVLTLAMLLWTESRKSGKSVSPAEATRLINKDGATVIDIRPKKEWDTGHITGALHLPLADLDKRMGEIKADKSKPVIVVCNVGQAAASATKKLKAEGFTQAIRLSGGMTEWRGQNMPVVK</sequence>
<dbReference type="GO" id="GO:0016740">
    <property type="term" value="F:transferase activity"/>
    <property type="evidence" value="ECO:0007669"/>
    <property type="project" value="UniProtKB-KW"/>
</dbReference>
<dbReference type="Gene3D" id="3.40.250.10">
    <property type="entry name" value="Rhodanese-like domain"/>
    <property type="match status" value="1"/>
</dbReference>
<dbReference type="InterPro" id="IPR050229">
    <property type="entry name" value="GlpE_sulfurtransferase"/>
</dbReference>
<proteinExistence type="predicted"/>
<dbReference type="Pfam" id="PF00581">
    <property type="entry name" value="Rhodanese"/>
    <property type="match status" value="1"/>
</dbReference>
<keyword evidence="4" id="KW-1185">Reference proteome</keyword>
<dbReference type="SUPFAM" id="SSF52821">
    <property type="entry name" value="Rhodanese/Cell cycle control phosphatase"/>
    <property type="match status" value="1"/>
</dbReference>
<name>A0A1H6D1N7_9GAMM</name>
<dbReference type="OrthoDB" id="9808735at2"/>
<dbReference type="InterPro" id="IPR001763">
    <property type="entry name" value="Rhodanese-like_dom"/>
</dbReference>
<dbReference type="PANTHER" id="PTHR43031">
    <property type="entry name" value="FAD-DEPENDENT OXIDOREDUCTASE"/>
    <property type="match status" value="1"/>
</dbReference>
<dbReference type="AlphaFoldDB" id="A0A1H6D1N7"/>
<evidence type="ECO:0000313" key="3">
    <source>
        <dbReference type="EMBL" id="SEG79279.1"/>
    </source>
</evidence>
<keyword evidence="1" id="KW-0472">Membrane</keyword>
<keyword evidence="1" id="KW-1133">Transmembrane helix</keyword>
<dbReference type="SMART" id="SM00450">
    <property type="entry name" value="RHOD"/>
    <property type="match status" value="1"/>
</dbReference>
<dbReference type="CDD" id="cd00158">
    <property type="entry name" value="RHOD"/>
    <property type="match status" value="1"/>
</dbReference>
<protein>
    <submittedName>
        <fullName evidence="3">Rhodanese-related sulfurtransferase</fullName>
    </submittedName>
</protein>
<feature type="transmembrane region" description="Helical" evidence="1">
    <location>
        <begin position="12"/>
        <end position="28"/>
    </location>
</feature>
<evidence type="ECO:0000259" key="2">
    <source>
        <dbReference type="PROSITE" id="PS50206"/>
    </source>
</evidence>
<dbReference type="PROSITE" id="PS50206">
    <property type="entry name" value="RHODANESE_3"/>
    <property type="match status" value="1"/>
</dbReference>
<accession>A0A1H6D1N7</accession>
<dbReference type="RefSeq" id="WP_104004814.1">
    <property type="nucleotide sequence ID" value="NZ_FNVQ01000004.1"/>
</dbReference>
<reference evidence="3 4" key="1">
    <citation type="submission" date="2016-10" db="EMBL/GenBank/DDBJ databases">
        <authorList>
            <person name="de Groot N.N."/>
        </authorList>
    </citation>
    <scope>NUCLEOTIDE SEQUENCE [LARGE SCALE GENOMIC DNA]</scope>
    <source>
        <strain evidence="3 4">DSM 22012</strain>
    </source>
</reference>
<dbReference type="InterPro" id="IPR036873">
    <property type="entry name" value="Rhodanese-like_dom_sf"/>
</dbReference>
<keyword evidence="1" id="KW-0812">Transmembrane</keyword>
<gene>
    <name evidence="3" type="ORF">SAMN05444390_104458</name>
</gene>
<keyword evidence="3" id="KW-0808">Transferase</keyword>
<evidence type="ECO:0000256" key="1">
    <source>
        <dbReference type="SAM" id="Phobius"/>
    </source>
</evidence>
<dbReference type="Proteomes" id="UP000236745">
    <property type="component" value="Unassembled WGS sequence"/>
</dbReference>
<dbReference type="EMBL" id="FNVQ01000004">
    <property type="protein sequence ID" value="SEG79279.1"/>
    <property type="molecule type" value="Genomic_DNA"/>
</dbReference>
<evidence type="ECO:0000313" key="4">
    <source>
        <dbReference type="Proteomes" id="UP000236745"/>
    </source>
</evidence>
<dbReference type="PANTHER" id="PTHR43031:SF18">
    <property type="entry name" value="RHODANESE-RELATED SULFURTRANSFERASES"/>
    <property type="match status" value="1"/>
</dbReference>